<gene>
    <name evidence="1" type="ORF">IE53DRAFT_389972</name>
</gene>
<proteinExistence type="predicted"/>
<dbReference type="EMBL" id="KZ820318">
    <property type="protein sequence ID" value="PWN47879.1"/>
    <property type="molecule type" value="Genomic_DNA"/>
</dbReference>
<keyword evidence="2" id="KW-1185">Reference proteome</keyword>
<protein>
    <submittedName>
        <fullName evidence="1">Chord-domain-containing protein</fullName>
    </submittedName>
</protein>
<evidence type="ECO:0000313" key="1">
    <source>
        <dbReference type="EMBL" id="PWN47879.1"/>
    </source>
</evidence>
<evidence type="ECO:0000313" key="2">
    <source>
        <dbReference type="Proteomes" id="UP000245626"/>
    </source>
</evidence>
<name>A0ACD0NQ05_9BASI</name>
<organism evidence="1 2">
    <name type="scientific">Violaceomyces palustris</name>
    <dbReference type="NCBI Taxonomy" id="1673888"/>
    <lineage>
        <taxon>Eukaryota</taxon>
        <taxon>Fungi</taxon>
        <taxon>Dikarya</taxon>
        <taxon>Basidiomycota</taxon>
        <taxon>Ustilaginomycotina</taxon>
        <taxon>Ustilaginomycetes</taxon>
        <taxon>Violaceomycetales</taxon>
        <taxon>Violaceomycetaceae</taxon>
        <taxon>Violaceomyces</taxon>
    </lineage>
</organism>
<sequence length="398" mass="43675">MTICTRRGCGFTFTDQSSKDQQCRHHPGSPVFHEGLKSWSCCKEINKPVMEFDQFLAIPGCEVAQSHSDQKQPLPDLDSKSNKGKTNAEVSSSSTLPVIDDKGNQVDKKHRVTSVTPLSGASLLAAKKAEQVTLTSKRSDFSSSSSSSSSSAGASIPNEKARKAEDEETKEEDADVLDPTRTEPVQEGKVCKRSGCGFRSDGKSQSRVSAEDLEREDCRYHKGSPIFHEGSKGWSCCKRRVLDFDDFLRIEGCTTSTKGHLFFGKPEVSGGGDGGVTLRGQEEEEMVECRMDHYETPSDLRLTVYAKGVDMGKSSIVFKDDEVILSLSLPPLNGSAPPRRFQRTLETFSTILPDQSSFQTTKFKVDLVLTKAEKGQSWPCLERGEKAVGYGLTFGRGK</sequence>
<dbReference type="Proteomes" id="UP000245626">
    <property type="component" value="Unassembled WGS sequence"/>
</dbReference>
<reference evidence="1 2" key="1">
    <citation type="journal article" date="2018" name="Mol. Biol. Evol.">
        <title>Broad Genomic Sampling Reveals a Smut Pathogenic Ancestry of the Fungal Clade Ustilaginomycotina.</title>
        <authorList>
            <person name="Kijpornyongpan T."/>
            <person name="Mondo S.J."/>
            <person name="Barry K."/>
            <person name="Sandor L."/>
            <person name="Lee J."/>
            <person name="Lipzen A."/>
            <person name="Pangilinan J."/>
            <person name="LaButti K."/>
            <person name="Hainaut M."/>
            <person name="Henrissat B."/>
            <person name="Grigoriev I.V."/>
            <person name="Spatafora J.W."/>
            <person name="Aime M.C."/>
        </authorList>
    </citation>
    <scope>NUCLEOTIDE SEQUENCE [LARGE SCALE GENOMIC DNA]</scope>
    <source>
        <strain evidence="1 2">SA 807</strain>
    </source>
</reference>
<accession>A0ACD0NQ05</accession>